<keyword evidence="1 2" id="KW-0732">Signal</keyword>
<protein>
    <recommendedName>
        <fullName evidence="3">Outer membrane protein beta-barrel domain-containing protein</fullName>
    </recommendedName>
</protein>
<feature type="signal peptide" evidence="2">
    <location>
        <begin position="1"/>
        <end position="23"/>
    </location>
</feature>
<sequence>MKTSYKIIAVLIAGLFTAGALHAQEGRLNLNINYSINTPTGDFKDFVNKTSYRSWAASLLYGINDKLSVGFGTGFQDFYQKYPRQVYKLEGGGDISAVLSNSVQAIPLLAQVQYNFTPEARVQPYVGVGVGGNLILYRQYLGEFGSSKNKFGFAARPEAGVFVPFRKGGPAGITLRADYNYMPVNYNDLQGMDNWGAGIGVKFPLQ</sequence>
<dbReference type="Pfam" id="PF13505">
    <property type="entry name" value="OMP_b-brl"/>
    <property type="match status" value="1"/>
</dbReference>
<dbReference type="Proteomes" id="UP000263900">
    <property type="component" value="Chromosome"/>
</dbReference>
<dbReference type="Gene3D" id="2.40.160.20">
    <property type="match status" value="1"/>
</dbReference>
<accession>A0A3B7N6L5</accession>
<dbReference type="AlphaFoldDB" id="A0A3B7N6L5"/>
<dbReference type="InterPro" id="IPR027385">
    <property type="entry name" value="Beta-barrel_OMP"/>
</dbReference>
<dbReference type="EMBL" id="CP032157">
    <property type="protein sequence ID" value="AXY77681.1"/>
    <property type="molecule type" value="Genomic_DNA"/>
</dbReference>
<name>A0A3B7N6L5_9BACT</name>
<dbReference type="KEGG" id="pseg:D3H65_28495"/>
<evidence type="ECO:0000256" key="2">
    <source>
        <dbReference type="SAM" id="SignalP"/>
    </source>
</evidence>
<evidence type="ECO:0000259" key="3">
    <source>
        <dbReference type="Pfam" id="PF13505"/>
    </source>
</evidence>
<dbReference type="InterPro" id="IPR011250">
    <property type="entry name" value="OMP/PagP_B-barrel"/>
</dbReference>
<dbReference type="SUPFAM" id="SSF56925">
    <property type="entry name" value="OMPA-like"/>
    <property type="match status" value="1"/>
</dbReference>
<reference evidence="4 5" key="1">
    <citation type="submission" date="2018-09" db="EMBL/GenBank/DDBJ databases">
        <title>Genome sequencing of strain 6GH32-13.</title>
        <authorList>
            <person name="Weon H.-Y."/>
            <person name="Heo J."/>
            <person name="Kwon S.-W."/>
        </authorList>
    </citation>
    <scope>NUCLEOTIDE SEQUENCE [LARGE SCALE GENOMIC DNA]</scope>
    <source>
        <strain evidence="4 5">5GH32-13</strain>
    </source>
</reference>
<feature type="chain" id="PRO_5017833782" description="Outer membrane protein beta-barrel domain-containing protein" evidence="2">
    <location>
        <begin position="24"/>
        <end position="206"/>
    </location>
</feature>
<dbReference type="OrthoDB" id="1094316at2"/>
<evidence type="ECO:0000313" key="4">
    <source>
        <dbReference type="EMBL" id="AXY77681.1"/>
    </source>
</evidence>
<feature type="domain" description="Outer membrane protein beta-barrel" evidence="3">
    <location>
        <begin position="9"/>
        <end position="203"/>
    </location>
</feature>
<proteinExistence type="predicted"/>
<evidence type="ECO:0000313" key="5">
    <source>
        <dbReference type="Proteomes" id="UP000263900"/>
    </source>
</evidence>
<keyword evidence="5" id="KW-1185">Reference proteome</keyword>
<evidence type="ECO:0000256" key="1">
    <source>
        <dbReference type="ARBA" id="ARBA00022729"/>
    </source>
</evidence>
<dbReference type="RefSeq" id="WP_119053554.1">
    <property type="nucleotide sequence ID" value="NZ_CP032157.1"/>
</dbReference>
<gene>
    <name evidence="4" type="ORF">D3H65_28495</name>
</gene>
<organism evidence="4 5">
    <name type="scientific">Paraflavitalea soli</name>
    <dbReference type="NCBI Taxonomy" id="2315862"/>
    <lineage>
        <taxon>Bacteria</taxon>
        <taxon>Pseudomonadati</taxon>
        <taxon>Bacteroidota</taxon>
        <taxon>Chitinophagia</taxon>
        <taxon>Chitinophagales</taxon>
        <taxon>Chitinophagaceae</taxon>
        <taxon>Paraflavitalea</taxon>
    </lineage>
</organism>